<dbReference type="Pfam" id="PF22539">
    <property type="entry name" value="DUF7004"/>
    <property type="match status" value="1"/>
</dbReference>
<evidence type="ECO:0000313" key="1">
    <source>
        <dbReference type="EMBL" id="AEC00121.1"/>
    </source>
</evidence>
<dbReference type="KEGG" id="ssg:Selsp_1161"/>
<protein>
    <submittedName>
        <fullName evidence="1">Uncharacterized protein</fullName>
    </submittedName>
</protein>
<dbReference type="EMBL" id="CP002637">
    <property type="protein sequence ID" value="AEC00121.1"/>
    <property type="molecule type" value="Genomic_DNA"/>
</dbReference>
<reference evidence="1 2" key="1">
    <citation type="submission" date="2011-04" db="EMBL/GenBank/DDBJ databases">
        <title>The complete genome of Selenomonas sputigena DSM 20758.</title>
        <authorList>
            <consortium name="US DOE Joint Genome Institute (JGI-PGF)"/>
            <person name="Lucas S."/>
            <person name="Copeland A."/>
            <person name="Lapidus A."/>
            <person name="Bruce D."/>
            <person name="Goodwin L."/>
            <person name="Pitluck S."/>
            <person name="Peters L."/>
            <person name="Kyrpides N."/>
            <person name="Mavromatis K."/>
            <person name="Ivanova N."/>
            <person name="Ovchinnikova G."/>
            <person name="Teshima H."/>
            <person name="Detter J.C."/>
            <person name="Tapia R."/>
            <person name="Han C."/>
            <person name="Land M."/>
            <person name="Hauser L."/>
            <person name="Markowitz V."/>
            <person name="Cheng J.-F."/>
            <person name="Hugenholtz P."/>
            <person name="Woyke T."/>
            <person name="Wu D."/>
            <person name="Gronow S."/>
            <person name="Wellnitz S."/>
            <person name="Schneider S."/>
            <person name="Klenk H.-P."/>
            <person name="Eisen J.A."/>
        </authorList>
    </citation>
    <scope>NUCLEOTIDE SEQUENCE [LARGE SCALE GENOMIC DNA]</scope>
    <source>
        <strain evidence="2">ATCC 35185 / DSM 20758 / VPI D19B-28</strain>
    </source>
</reference>
<gene>
    <name evidence="1" type="ordered locus">Selsp_1161</name>
</gene>
<proteinExistence type="predicted"/>
<dbReference type="InterPro" id="IPR054273">
    <property type="entry name" value="DUF7004"/>
</dbReference>
<organism evidence="1 2">
    <name type="scientific">Selenomonas sputigena (strain ATCC 35185 / DSM 20758 / CCUG 44933 / VPI D19B-28)</name>
    <dbReference type="NCBI Taxonomy" id="546271"/>
    <lineage>
        <taxon>Bacteria</taxon>
        <taxon>Bacillati</taxon>
        <taxon>Bacillota</taxon>
        <taxon>Negativicutes</taxon>
        <taxon>Selenomonadales</taxon>
        <taxon>Selenomonadaceae</taxon>
        <taxon>Selenomonas</taxon>
    </lineage>
</organism>
<sequence length="167" mass="19595">MKGCINMGQVVRRFFDGSFLEYDRGSFDDWCVYLTDASGQRKPPRDEEYFSQLESLAQQFGADKVYGDYVKVYQRTRSQIDERVLDDIHILSETYGTDALRVEKLFSILYMAMISEENKANTRLGKRIKRLGVHKLLIENQPVHEAANFMRGMDWRTIDRLCAERDF</sequence>
<keyword evidence="2" id="KW-1185">Reference proteome</keyword>
<dbReference type="Proteomes" id="UP000011124">
    <property type="component" value="Chromosome"/>
</dbReference>
<name>F4EZY2_SELS3</name>
<evidence type="ECO:0000313" key="2">
    <source>
        <dbReference type="Proteomes" id="UP000011124"/>
    </source>
</evidence>
<accession>F4EZY2</accession>
<dbReference type="AlphaFoldDB" id="F4EZY2"/>
<dbReference type="HOGENOM" id="CLU_1593410_0_0_9"/>